<name>A0A1G1W1W9_9BACT</name>
<organism evidence="2 3">
    <name type="scientific">Candidatus Woykebacteria bacterium GWA1_44_8</name>
    <dbReference type="NCBI Taxonomy" id="1802591"/>
    <lineage>
        <taxon>Bacteria</taxon>
        <taxon>Candidatus Woykeibacteriota</taxon>
    </lineage>
</organism>
<protein>
    <submittedName>
        <fullName evidence="2">Uncharacterized protein</fullName>
    </submittedName>
</protein>
<evidence type="ECO:0000313" key="2">
    <source>
        <dbReference type="EMBL" id="OGY21665.1"/>
    </source>
</evidence>
<dbReference type="EMBL" id="MHCN01000011">
    <property type="protein sequence ID" value="OGY21665.1"/>
    <property type="molecule type" value="Genomic_DNA"/>
</dbReference>
<feature type="transmembrane region" description="Helical" evidence="1">
    <location>
        <begin position="25"/>
        <end position="42"/>
    </location>
</feature>
<evidence type="ECO:0000256" key="1">
    <source>
        <dbReference type="SAM" id="Phobius"/>
    </source>
</evidence>
<sequence>MGLKLAWLGDLWNNQFSSSQMRNKFVIILILFLLIIIFALPIPQYRGQVHCKIGGKCPPSNSWYLTKPIGWQLSEWLYCQLTQCQKVEAEPA</sequence>
<reference evidence="2 3" key="1">
    <citation type="journal article" date="2016" name="Nat. Commun.">
        <title>Thousands of microbial genomes shed light on interconnected biogeochemical processes in an aquifer system.</title>
        <authorList>
            <person name="Anantharaman K."/>
            <person name="Brown C.T."/>
            <person name="Hug L.A."/>
            <person name="Sharon I."/>
            <person name="Castelle C.J."/>
            <person name="Probst A.J."/>
            <person name="Thomas B.C."/>
            <person name="Singh A."/>
            <person name="Wilkins M.J."/>
            <person name="Karaoz U."/>
            <person name="Brodie E.L."/>
            <person name="Williams K.H."/>
            <person name="Hubbard S.S."/>
            <person name="Banfield J.F."/>
        </authorList>
    </citation>
    <scope>NUCLEOTIDE SEQUENCE [LARGE SCALE GENOMIC DNA]</scope>
</reference>
<comment type="caution">
    <text evidence="2">The sequence shown here is derived from an EMBL/GenBank/DDBJ whole genome shotgun (WGS) entry which is preliminary data.</text>
</comment>
<keyword evidence="1" id="KW-1133">Transmembrane helix</keyword>
<dbReference type="STRING" id="1802591.A2113_03860"/>
<accession>A0A1G1W1W9</accession>
<evidence type="ECO:0000313" key="3">
    <source>
        <dbReference type="Proteomes" id="UP000176299"/>
    </source>
</evidence>
<keyword evidence="1" id="KW-0812">Transmembrane</keyword>
<gene>
    <name evidence="2" type="ORF">A2113_03860</name>
</gene>
<proteinExistence type="predicted"/>
<keyword evidence="1" id="KW-0472">Membrane</keyword>
<dbReference type="AlphaFoldDB" id="A0A1G1W1W9"/>
<dbReference type="Proteomes" id="UP000176299">
    <property type="component" value="Unassembled WGS sequence"/>
</dbReference>